<organism evidence="1">
    <name type="scientific">Podoviridae sp. ctuch15</name>
    <dbReference type="NCBI Taxonomy" id="2827752"/>
    <lineage>
        <taxon>Viruses</taxon>
        <taxon>Duplodnaviria</taxon>
        <taxon>Heunggongvirae</taxon>
        <taxon>Uroviricota</taxon>
        <taxon>Caudoviricetes</taxon>
    </lineage>
</organism>
<dbReference type="Gene3D" id="2.60.120.1110">
    <property type="match status" value="1"/>
</dbReference>
<reference evidence="1" key="1">
    <citation type="journal article" date="2021" name="Proc. Natl. Acad. Sci. U.S.A.">
        <title>A Catalog of Tens of Thousands of Viruses from Human Metagenomes Reveals Hidden Associations with Chronic Diseases.</title>
        <authorList>
            <person name="Tisza M.J."/>
            <person name="Buck C.B."/>
        </authorList>
    </citation>
    <scope>NUCLEOTIDE SEQUENCE</scope>
    <source>
        <strain evidence="1">Ctuch15</strain>
    </source>
</reference>
<evidence type="ECO:0000313" key="1">
    <source>
        <dbReference type="EMBL" id="DAF57294.1"/>
    </source>
</evidence>
<accession>A0A8S5T232</accession>
<proteinExistence type="predicted"/>
<sequence length="116" mass="12038">MIYDAENTFFWNVKLSGTSGTGEVIKTGKGDAGSPLTLVVKLPGASADCTVTLETADNDKMTGAKTLGTYTAEKGKTLAVKVPYGDLGYLRLKWTAAAAQSAGTISASLVMDADVR</sequence>
<protein>
    <submittedName>
        <fullName evidence="1">Major capsid protein</fullName>
    </submittedName>
</protein>
<dbReference type="EMBL" id="BK032731">
    <property type="protein sequence ID" value="DAF57294.1"/>
    <property type="molecule type" value="Genomic_DNA"/>
</dbReference>
<name>A0A8S5T232_9CAUD</name>